<dbReference type="Proteomes" id="UP000565262">
    <property type="component" value="Unassembled WGS sequence"/>
</dbReference>
<dbReference type="AlphaFoldDB" id="A0A839IUM0"/>
<keyword evidence="3" id="KW-1185">Reference proteome</keyword>
<comment type="caution">
    <text evidence="2">The sequence shown here is derived from an EMBL/GenBank/DDBJ whole genome shotgun (WGS) entry which is preliminary data.</text>
</comment>
<dbReference type="RefSeq" id="WP_182810419.1">
    <property type="nucleotide sequence ID" value="NZ_JACJFM010000032.1"/>
</dbReference>
<accession>A0A839IUM0</accession>
<protein>
    <submittedName>
        <fullName evidence="2">Uncharacterized protein</fullName>
    </submittedName>
</protein>
<dbReference type="EMBL" id="JACJFM010000032">
    <property type="protein sequence ID" value="MBB1488648.1"/>
    <property type="molecule type" value="Genomic_DNA"/>
</dbReference>
<reference evidence="2 3" key="1">
    <citation type="submission" date="2020-08" db="EMBL/GenBank/DDBJ databases">
        <title>Oceanospirillum sp. nov. isolated from marine sediment.</title>
        <authorList>
            <person name="Ji X."/>
        </authorList>
    </citation>
    <scope>NUCLEOTIDE SEQUENCE [LARGE SCALE GENOMIC DNA]</scope>
    <source>
        <strain evidence="2 3">D5</strain>
    </source>
</reference>
<feature type="compositionally biased region" description="Basic and acidic residues" evidence="1">
    <location>
        <begin position="99"/>
        <end position="111"/>
    </location>
</feature>
<name>A0A839IUM0_9GAMM</name>
<proteinExistence type="predicted"/>
<gene>
    <name evidence="2" type="ORF">H4O21_18740</name>
</gene>
<sequence length="119" mass="13096">MSETTESMVYANTPLNPKDEEHKRIIAWRDTGGSKNKSDTMRKLATGGGILQDAGLLDLVVSLEKMPGIDAKKALQMALASLMEIPVSSMEAPEPPVEVEEKRTTETERKTRPMVGKVR</sequence>
<evidence type="ECO:0000313" key="3">
    <source>
        <dbReference type="Proteomes" id="UP000565262"/>
    </source>
</evidence>
<evidence type="ECO:0000313" key="2">
    <source>
        <dbReference type="EMBL" id="MBB1488648.1"/>
    </source>
</evidence>
<evidence type="ECO:0000256" key="1">
    <source>
        <dbReference type="SAM" id="MobiDB-lite"/>
    </source>
</evidence>
<organism evidence="2 3">
    <name type="scientific">Oceanospirillum sediminis</name>
    <dbReference type="NCBI Taxonomy" id="2760088"/>
    <lineage>
        <taxon>Bacteria</taxon>
        <taxon>Pseudomonadati</taxon>
        <taxon>Pseudomonadota</taxon>
        <taxon>Gammaproteobacteria</taxon>
        <taxon>Oceanospirillales</taxon>
        <taxon>Oceanospirillaceae</taxon>
        <taxon>Oceanospirillum</taxon>
    </lineage>
</organism>
<feature type="region of interest" description="Disordered" evidence="1">
    <location>
        <begin position="89"/>
        <end position="119"/>
    </location>
</feature>